<evidence type="ECO:0000256" key="8">
    <source>
        <dbReference type="ARBA" id="ARBA00023004"/>
    </source>
</evidence>
<evidence type="ECO:0000256" key="1">
    <source>
        <dbReference type="ARBA" id="ARBA00001942"/>
    </source>
</evidence>
<dbReference type="EMBL" id="NHSD01000295">
    <property type="protein sequence ID" value="MBK5928218.1"/>
    <property type="molecule type" value="Genomic_DNA"/>
</dbReference>
<feature type="domain" description="4Fe-4S Mo/W bis-MGD-type" evidence="10">
    <location>
        <begin position="72"/>
        <end position="156"/>
    </location>
</feature>
<dbReference type="GO" id="GO:0043546">
    <property type="term" value="F:molybdopterin cofactor binding"/>
    <property type="evidence" value="ECO:0007669"/>
    <property type="project" value="InterPro"/>
</dbReference>
<dbReference type="Gene3D" id="3.30.200.210">
    <property type="match status" value="1"/>
</dbReference>
<evidence type="ECO:0000259" key="10">
    <source>
        <dbReference type="PROSITE" id="PS51669"/>
    </source>
</evidence>
<dbReference type="SUPFAM" id="SSF50692">
    <property type="entry name" value="ADC-like"/>
    <property type="match status" value="1"/>
</dbReference>
<dbReference type="Pfam" id="PF01568">
    <property type="entry name" value="Molydop_binding"/>
    <property type="match status" value="1"/>
</dbReference>
<comment type="caution">
    <text evidence="11">The sequence shown here is derived from an EMBL/GenBank/DDBJ whole genome shotgun (WGS) entry which is preliminary data.</text>
</comment>
<dbReference type="SUPFAM" id="SSF53706">
    <property type="entry name" value="Formate dehydrogenase/DMSO reductase, domains 1-3"/>
    <property type="match status" value="1"/>
</dbReference>
<dbReference type="PROSITE" id="PS51318">
    <property type="entry name" value="TAT"/>
    <property type="match status" value="1"/>
</dbReference>
<dbReference type="Proteomes" id="UP000706333">
    <property type="component" value="Unassembled WGS sequence"/>
</dbReference>
<dbReference type="InterPro" id="IPR050612">
    <property type="entry name" value="Prok_Mopterin_Oxidored"/>
</dbReference>
<keyword evidence="3" id="KW-0004">4Fe-4S</keyword>
<dbReference type="PANTHER" id="PTHR43742">
    <property type="entry name" value="TRIMETHYLAMINE-N-OXIDE REDUCTASE"/>
    <property type="match status" value="1"/>
</dbReference>
<dbReference type="PROSITE" id="PS00932">
    <property type="entry name" value="MOLYBDOPTERIN_PROK_3"/>
    <property type="match status" value="1"/>
</dbReference>
<comment type="cofactor">
    <cofactor evidence="1">
        <name>Mo-bis(molybdopterin guanine dinucleotide)</name>
        <dbReference type="ChEBI" id="CHEBI:60539"/>
    </cofactor>
</comment>
<evidence type="ECO:0000256" key="9">
    <source>
        <dbReference type="ARBA" id="ARBA00023014"/>
    </source>
</evidence>
<organism evidence="11 12">
    <name type="scientific">Rhodobaculum claviforme</name>
    <dbReference type="NCBI Taxonomy" id="1549854"/>
    <lineage>
        <taxon>Bacteria</taxon>
        <taxon>Pseudomonadati</taxon>
        <taxon>Pseudomonadota</taxon>
        <taxon>Alphaproteobacteria</taxon>
        <taxon>Rhodobacterales</taxon>
        <taxon>Paracoccaceae</taxon>
        <taxon>Rhodobaculum</taxon>
    </lineage>
</organism>
<evidence type="ECO:0000256" key="5">
    <source>
        <dbReference type="ARBA" id="ARBA00022723"/>
    </source>
</evidence>
<dbReference type="RefSeq" id="WP_201157972.1">
    <property type="nucleotide sequence ID" value="NZ_NHSD01000295.1"/>
</dbReference>
<comment type="similarity">
    <text evidence="2">Belongs to the prokaryotic molybdopterin-containing oxidoreductase family.</text>
</comment>
<dbReference type="InterPro" id="IPR006311">
    <property type="entry name" value="TAT_signal"/>
</dbReference>
<dbReference type="CDD" id="cd02780">
    <property type="entry name" value="MopB_CT_Tetrathionate_Arsenate-R"/>
    <property type="match status" value="1"/>
</dbReference>
<evidence type="ECO:0000313" key="12">
    <source>
        <dbReference type="Proteomes" id="UP000706333"/>
    </source>
</evidence>
<dbReference type="Gene3D" id="3.40.228.10">
    <property type="entry name" value="Dimethylsulfoxide Reductase, domain 2"/>
    <property type="match status" value="1"/>
</dbReference>
<dbReference type="SMART" id="SM00926">
    <property type="entry name" value="Molybdop_Fe4S4"/>
    <property type="match status" value="1"/>
</dbReference>
<accession>A0A934TN98</accession>
<sequence length="1025" mass="108779">MDDRRRKFLQGAAAAGGAATFAAGYAAPLEKLGRGLSGSAGERPAHAIYGDAPAPEYRVDLSTGALTSNPDQRMAFTVCYGCTSSCGVRVRIDAATDRVIRVAGNPYNPLSADRHLAQDAPVADAMRELSALGSHESRATACARGAAMIEQIESPHRVLSVLKRRGPRGGDDWETVPFEQAIEEICAGGDLFGEGHVDGLAAIADPDTPIDPDNPEYGPRANQLMVMEATDYGRSAILRRFAFNAFGTRNYGHHGSYCGLAFRMGSGAMMGDMANYEHVKPDLARAEFALFVGTAPSQAGNPFKRSGRLLAEARARGTLDYAVVDPALNAAVTDAGRDRGQWVPIRPGSDSALAMALIGWLLDNDGYAADYLARPTAAAAEDAGDVGHTNATHLVITGDDPRAGRGLRASDLGLAEAGAEDDTAMVRAQGRIVPAPQAATADLWVDAPVALADGTTVKVQSGLWLLRQAARAHTLAEYSAACGIPEDRIVDLGTRFKAAGRRAVVDCHGGMMSGAGFHAAFGLMVLNVLAGSLNHAGGTAHGGGAFNGVGRGPLYDLATFPGMRRPQGIFLSRSRMPYERSSEFARKQAAGESPYPARAPWRSLAPPILTEHLASALDGYPYPLKAVISCMNNALYAQPGLAGLVTDRLRDPRRLGLFVAIDGFINETNRYADYIFPDSVMYEVWGFTGAWRGNLTKMTTACWPVVAPRQDRTADGQPISMESVFIALARRLGLPGFGEAAIPAADGRMLPLERAEDFFLRAAANIAHQDTPLPDATAEDIALAGLDPLMPMIEAVLPEAERGPVAQLYSRGGRHQPYAAAVSGDRLGNRWTTALCVHNETVATATDSQTGRRHPGTPIWQVPRLSDGTPMRDAFPEAEWPMLAFSFKSQLMGGYSAGLDRLRMIRPNNPVLVNDADAEALGIAHGDVIEVESPGGRITGVALVSPGVMRGALGIEHGFGHRDLGARVHRIDGVERPGNPWIGAGVTLNDLGFADPTRGVLGTWLEPVTGAAVRQGLPVRLRRAA</sequence>
<dbReference type="GO" id="GO:0046872">
    <property type="term" value="F:metal ion binding"/>
    <property type="evidence" value="ECO:0007669"/>
    <property type="project" value="UniProtKB-KW"/>
</dbReference>
<evidence type="ECO:0000256" key="3">
    <source>
        <dbReference type="ARBA" id="ARBA00022485"/>
    </source>
</evidence>
<evidence type="ECO:0000256" key="4">
    <source>
        <dbReference type="ARBA" id="ARBA00022505"/>
    </source>
</evidence>
<keyword evidence="9" id="KW-0411">Iron-sulfur</keyword>
<protein>
    <submittedName>
        <fullName evidence="11">Tetrathionate reductase subunit A</fullName>
    </submittedName>
</protein>
<keyword evidence="8" id="KW-0408">Iron</keyword>
<reference evidence="11" key="1">
    <citation type="submission" date="2017-05" db="EMBL/GenBank/DDBJ databases">
        <authorList>
            <person name="Imhoff J.F."/>
            <person name="Rahn T."/>
            <person name="Kuenzel S."/>
            <person name="Neulinger S.C."/>
        </authorList>
    </citation>
    <scope>NUCLEOTIDE SEQUENCE</scope>
    <source>
        <strain evidence="11">LMG 28126</strain>
    </source>
</reference>
<dbReference type="Gene3D" id="3.40.50.740">
    <property type="match status" value="1"/>
</dbReference>
<dbReference type="PROSITE" id="PS51669">
    <property type="entry name" value="4FE4S_MOW_BIS_MGD"/>
    <property type="match status" value="1"/>
</dbReference>
<dbReference type="PANTHER" id="PTHR43742:SF9">
    <property type="entry name" value="TETRATHIONATE REDUCTASE SUBUNIT A"/>
    <property type="match status" value="1"/>
</dbReference>
<keyword evidence="7" id="KW-0560">Oxidoreductase</keyword>
<keyword evidence="12" id="KW-1185">Reference proteome</keyword>
<dbReference type="GO" id="GO:0016491">
    <property type="term" value="F:oxidoreductase activity"/>
    <property type="evidence" value="ECO:0007669"/>
    <property type="project" value="UniProtKB-KW"/>
</dbReference>
<proteinExistence type="inferred from homology"/>
<keyword evidence="5" id="KW-0479">Metal-binding</keyword>
<evidence type="ECO:0000313" key="11">
    <source>
        <dbReference type="EMBL" id="MBK5928218.1"/>
    </source>
</evidence>
<dbReference type="GO" id="GO:0051539">
    <property type="term" value="F:4 iron, 4 sulfur cluster binding"/>
    <property type="evidence" value="ECO:0007669"/>
    <property type="project" value="UniProtKB-KW"/>
</dbReference>
<dbReference type="InterPro" id="IPR009010">
    <property type="entry name" value="Asp_de-COase-like_dom_sf"/>
</dbReference>
<reference evidence="11" key="2">
    <citation type="journal article" date="2020" name="Microorganisms">
        <title>Osmotic Adaptation and Compatible Solute Biosynthesis of Phototrophic Bacteria as Revealed from Genome Analyses.</title>
        <authorList>
            <person name="Imhoff J.F."/>
            <person name="Rahn T."/>
            <person name="Kunzel S."/>
            <person name="Keller A."/>
            <person name="Neulinger S.C."/>
        </authorList>
    </citation>
    <scope>NUCLEOTIDE SEQUENCE</scope>
    <source>
        <strain evidence="11">LMG 28126</strain>
    </source>
</reference>
<evidence type="ECO:0000256" key="6">
    <source>
        <dbReference type="ARBA" id="ARBA00022729"/>
    </source>
</evidence>
<evidence type="ECO:0000256" key="7">
    <source>
        <dbReference type="ARBA" id="ARBA00023002"/>
    </source>
</evidence>
<evidence type="ECO:0000256" key="2">
    <source>
        <dbReference type="ARBA" id="ARBA00010312"/>
    </source>
</evidence>
<dbReference type="AlphaFoldDB" id="A0A934TN98"/>
<name>A0A934TN98_9RHOB</name>
<dbReference type="Gene3D" id="2.40.40.20">
    <property type="match status" value="1"/>
</dbReference>
<dbReference type="InterPro" id="IPR006963">
    <property type="entry name" value="Mopterin_OxRdtase_4Fe-4S_dom"/>
</dbReference>
<gene>
    <name evidence="11" type="ORF">CCR87_12895</name>
</gene>
<keyword evidence="6" id="KW-0732">Signal</keyword>
<dbReference type="InterPro" id="IPR037946">
    <property type="entry name" value="MopB_CT_Tetrathionate"/>
</dbReference>
<keyword evidence="4" id="KW-0500">Molybdenum</keyword>
<dbReference type="InterPro" id="IPR006655">
    <property type="entry name" value="Mopterin_OxRdtase_prok_CS"/>
</dbReference>
<dbReference type="InterPro" id="IPR006657">
    <property type="entry name" value="MoPterin_dinucl-bd_dom"/>
</dbReference>